<evidence type="ECO:0000256" key="1">
    <source>
        <dbReference type="SAM" id="MobiDB-lite"/>
    </source>
</evidence>
<dbReference type="PANTHER" id="PTHR36741">
    <property type="entry name" value="OS07G0100500 PROTEIN"/>
    <property type="match status" value="1"/>
</dbReference>
<reference evidence="2" key="1">
    <citation type="journal article" date="2023" name="GigaByte">
        <title>Genome assembly of the bearded iris, Iris pallida Lam.</title>
        <authorList>
            <person name="Bruccoleri R.E."/>
            <person name="Oakeley E.J."/>
            <person name="Faust A.M.E."/>
            <person name="Altorfer M."/>
            <person name="Dessus-Babus S."/>
            <person name="Burckhardt D."/>
            <person name="Oertli M."/>
            <person name="Naumann U."/>
            <person name="Petersen F."/>
            <person name="Wong J."/>
        </authorList>
    </citation>
    <scope>NUCLEOTIDE SEQUENCE</scope>
    <source>
        <strain evidence="2">GSM-AAB239-AS_SAM_17_03QT</strain>
    </source>
</reference>
<reference evidence="2" key="2">
    <citation type="submission" date="2023-04" db="EMBL/GenBank/DDBJ databases">
        <authorList>
            <person name="Bruccoleri R.E."/>
            <person name="Oakeley E.J."/>
            <person name="Faust A.-M."/>
            <person name="Dessus-Babus S."/>
            <person name="Altorfer M."/>
            <person name="Burckhardt D."/>
            <person name="Oertli M."/>
            <person name="Naumann U."/>
            <person name="Petersen F."/>
            <person name="Wong J."/>
        </authorList>
    </citation>
    <scope>NUCLEOTIDE SEQUENCE</scope>
    <source>
        <strain evidence="2">GSM-AAB239-AS_SAM_17_03QT</strain>
        <tissue evidence="2">Leaf</tissue>
    </source>
</reference>
<dbReference type="AlphaFoldDB" id="A0AAX6E0K6"/>
<feature type="compositionally biased region" description="Basic and acidic residues" evidence="1">
    <location>
        <begin position="639"/>
        <end position="655"/>
    </location>
</feature>
<dbReference type="PANTHER" id="PTHR36741:SF1">
    <property type="entry name" value="OS07G0100500 PROTEIN"/>
    <property type="match status" value="1"/>
</dbReference>
<evidence type="ECO:0000313" key="3">
    <source>
        <dbReference type="Proteomes" id="UP001140949"/>
    </source>
</evidence>
<feature type="compositionally biased region" description="Basic and acidic residues" evidence="1">
    <location>
        <begin position="1"/>
        <end position="21"/>
    </location>
</feature>
<dbReference type="Proteomes" id="UP001140949">
    <property type="component" value="Unassembled WGS sequence"/>
</dbReference>
<keyword evidence="3" id="KW-1185">Reference proteome</keyword>
<protein>
    <submittedName>
        <fullName evidence="2">Uncharacterized protein</fullName>
    </submittedName>
</protein>
<organism evidence="2 3">
    <name type="scientific">Iris pallida</name>
    <name type="common">Sweet iris</name>
    <dbReference type="NCBI Taxonomy" id="29817"/>
    <lineage>
        <taxon>Eukaryota</taxon>
        <taxon>Viridiplantae</taxon>
        <taxon>Streptophyta</taxon>
        <taxon>Embryophyta</taxon>
        <taxon>Tracheophyta</taxon>
        <taxon>Spermatophyta</taxon>
        <taxon>Magnoliopsida</taxon>
        <taxon>Liliopsida</taxon>
        <taxon>Asparagales</taxon>
        <taxon>Iridaceae</taxon>
        <taxon>Iridoideae</taxon>
        <taxon>Irideae</taxon>
        <taxon>Iris</taxon>
    </lineage>
</organism>
<accession>A0AAX6E0K6</accession>
<name>A0AAX6E0K6_IRIPA</name>
<comment type="caution">
    <text evidence="2">The sequence shown here is derived from an EMBL/GenBank/DDBJ whole genome shotgun (WGS) entry which is preliminary data.</text>
</comment>
<feature type="region of interest" description="Disordered" evidence="1">
    <location>
        <begin position="1"/>
        <end position="25"/>
    </location>
</feature>
<feature type="region of interest" description="Disordered" evidence="1">
    <location>
        <begin position="358"/>
        <end position="387"/>
    </location>
</feature>
<feature type="compositionally biased region" description="Basic and acidic residues" evidence="1">
    <location>
        <begin position="667"/>
        <end position="677"/>
    </location>
</feature>
<proteinExistence type="predicted"/>
<sequence length="677" mass="72873">MASPRREGFEEDDRRDPHVGDDLSEASVGPDVDLLMDRIDVERRIGNWIRALDRHVAGACRADERLKPLLKLDISSGVAEERFMAQLSQHFEAAEVGLLARCLCVPLVSIRVGIVNKHGNLLCPTSTRGHLNLTLLPSSNIRVSFTGDDGLTKSLAVLSNDFESSQAVIEELSADDSGRSFLLKLPGPNILYFWCSEKSKMHGMRLLAKMKDLLRRKPSLSHLTGICRSRLDSFAVHLRAYLLGLSNASEVGSSASSSDSLMTASSMMHASEGDAYSQSVGSNSPSFQLNEFHTAKAQSLDQTGLGPRHDTVRNGVASGTCMEGRIKQQEDNSHSSLLFDGDLATSLLTLSSQSTNQCGDVKVMGNDGRSSSPFISQPEMPSPSSDQYSSIPLLLNLPPLQIGASKSLFSPYYCWCPPCPSSLQYSLAPHETISFDESLPLPPLSSLLSVSATGALESTIASNLPGDGPNNPTLKFPSLLPEAYIHHPLPVSSLITMPSSKQIPTFTPYMSDPIVHIPVIDVCSSGQGYLVNTGSSMPSSIPPMLPSFVSHPLIPNTESPVEKGARETLRMLMASTPSSTSPNLINVLPAVFNRIDQIFPCASVIKHGIAADGSRDISGVILAESVKMDALSSRVKVNDGDGDKIGLERENRSDAEDLLPGVSDSEGYDHTMDTFSN</sequence>
<feature type="region of interest" description="Disordered" evidence="1">
    <location>
        <begin position="639"/>
        <end position="677"/>
    </location>
</feature>
<dbReference type="EMBL" id="JANAVB010040819">
    <property type="protein sequence ID" value="KAJ6797455.1"/>
    <property type="molecule type" value="Genomic_DNA"/>
</dbReference>
<evidence type="ECO:0000313" key="2">
    <source>
        <dbReference type="EMBL" id="KAJ6797455.1"/>
    </source>
</evidence>
<gene>
    <name evidence="2" type="ORF">M6B38_217315</name>
</gene>